<dbReference type="PANTHER" id="PTHR44835:SF1">
    <property type="entry name" value="PROTEIN O-GLCNAC TRANSFERASE"/>
    <property type="match status" value="1"/>
</dbReference>
<dbReference type="Gene3D" id="3.40.50.2000">
    <property type="entry name" value="Glycogen Phosphorylase B"/>
    <property type="match status" value="1"/>
</dbReference>
<feature type="domain" description="Methyltransferase regulatory" evidence="6">
    <location>
        <begin position="204"/>
        <end position="282"/>
    </location>
</feature>
<dbReference type="SUPFAM" id="SSF48452">
    <property type="entry name" value="TPR-like"/>
    <property type="match status" value="1"/>
</dbReference>
<accession>A0ABU8DK21</accession>
<evidence type="ECO:0000313" key="10">
    <source>
        <dbReference type="Proteomes" id="UP001306592"/>
    </source>
</evidence>
<dbReference type="Pfam" id="PF13649">
    <property type="entry name" value="Methyltransf_25"/>
    <property type="match status" value="1"/>
</dbReference>
<evidence type="ECO:0000259" key="7">
    <source>
        <dbReference type="Pfam" id="PF13649"/>
    </source>
</evidence>
<feature type="domain" description="Methyltransferase" evidence="7">
    <location>
        <begin position="34"/>
        <end position="132"/>
    </location>
</feature>
<comment type="pathway">
    <text evidence="1">Protein modification; protein glycosylation.</text>
</comment>
<evidence type="ECO:0000256" key="2">
    <source>
        <dbReference type="ARBA" id="ARBA00022676"/>
    </source>
</evidence>
<feature type="domain" description="O-GlcNAc transferase C-terminal" evidence="8">
    <location>
        <begin position="918"/>
        <end position="1077"/>
    </location>
</feature>
<dbReference type="Proteomes" id="UP001306592">
    <property type="component" value="Unassembled WGS sequence"/>
</dbReference>
<dbReference type="SUPFAM" id="SSF53756">
    <property type="entry name" value="UDP-Glycosyltransferase/glycogen phosphorylase"/>
    <property type="match status" value="1"/>
</dbReference>
<comment type="caution">
    <text evidence="9">The sequence shown here is derived from an EMBL/GenBank/DDBJ whole genome shotgun (WGS) entry which is preliminary data.</text>
</comment>
<dbReference type="PANTHER" id="PTHR44835">
    <property type="entry name" value="UDP-N-ACETYLGLUCOSAMINE--PEPTIDE N-ACETYLGLUCOSAMINYLTRANSFERASE SPINDLY-RELATED"/>
    <property type="match status" value="1"/>
</dbReference>
<dbReference type="InterPro" id="IPR051939">
    <property type="entry name" value="Glycosyltr_41/O-GlcNAc_trsf"/>
</dbReference>
<dbReference type="CDD" id="cd02440">
    <property type="entry name" value="AdoMet_MTases"/>
    <property type="match status" value="1"/>
</dbReference>
<dbReference type="InterPro" id="IPR011990">
    <property type="entry name" value="TPR-like_helical_dom_sf"/>
</dbReference>
<dbReference type="InterPro" id="IPR041698">
    <property type="entry name" value="Methyltransf_25"/>
</dbReference>
<dbReference type="GO" id="GO:0032259">
    <property type="term" value="P:methylation"/>
    <property type="evidence" value="ECO:0007669"/>
    <property type="project" value="UniProtKB-KW"/>
</dbReference>
<dbReference type="Gene3D" id="3.40.50.11380">
    <property type="match status" value="1"/>
</dbReference>
<feature type="domain" description="O-GlcNAc transferase C-terminal" evidence="8">
    <location>
        <begin position="745"/>
        <end position="894"/>
    </location>
</feature>
<dbReference type="Gene3D" id="3.40.50.150">
    <property type="entry name" value="Vaccinia Virus protein VP39"/>
    <property type="match status" value="1"/>
</dbReference>
<keyword evidence="9" id="KW-0489">Methyltransferase</keyword>
<evidence type="ECO:0000256" key="5">
    <source>
        <dbReference type="ARBA" id="ARBA00022803"/>
    </source>
</evidence>
<dbReference type="InterPro" id="IPR029489">
    <property type="entry name" value="OGT/SEC/SPY_C"/>
</dbReference>
<evidence type="ECO:0000259" key="6">
    <source>
        <dbReference type="Pfam" id="PF10119"/>
    </source>
</evidence>
<dbReference type="Pfam" id="PF13844">
    <property type="entry name" value="Glyco_transf_41"/>
    <property type="match status" value="2"/>
</dbReference>
<dbReference type="InterPro" id="IPR029063">
    <property type="entry name" value="SAM-dependent_MTases_sf"/>
</dbReference>
<reference evidence="9 10" key="1">
    <citation type="submission" date="2024-02" db="EMBL/GenBank/DDBJ databases">
        <title>First report Erwinia aphidicola in onion in Chile.</title>
        <authorList>
            <person name="Valenzuela M."/>
            <person name="Pena M."/>
            <person name="Dutta B."/>
        </authorList>
    </citation>
    <scope>NUCLEOTIDE SEQUENCE [LARGE SCALE GENOMIC DNA]</scope>
    <source>
        <strain evidence="9 10">QCJ3A</strain>
    </source>
</reference>
<keyword evidence="5" id="KW-0802">TPR repeat</keyword>
<evidence type="ECO:0000313" key="9">
    <source>
        <dbReference type="EMBL" id="MEI2683866.1"/>
    </source>
</evidence>
<sequence>MASLYTSWDHSPTAISAAAWLYNYSCSDISGAAILEIGCGNGANLIRHATIYPQSTCVGVDIDAQRIEAAQNNARQSEMNNLHLYCMGLQDLLSIDAGRFDYIIIPAMYTLLDNSARSALMQWCQRQLNDNGIIAVRWNTLPGARSQKILQQAIAFHCAAAQSEQAWLTSARAMLTFMEMTDSRGEVKAAAASAQKLTDAELLGQYLEDNQDACLLSDFAQRVKAERLQLLGDVVPQSELAEHYGAPIALLHQTVASGSHALQAQQYLDFAVQRSERFSLLISAKSGHPFSHRPELNQLKTMHWAASCALTEDENQRITRYGEKVNTRSPDIRRLFDWLSAAWPRSLSTEQLIQLTLEPENPVDHRERMMAALEELFLNKPPSLYLSAAPSPYNRAEGELKLICDFSTTEVADGAYCARTNGWGERLAFKREEFAAWQRWPHPDNLSDARYAIELAGKGLLIGSATSWAHFWQRIIACGDRALIEGAMRAFLLATSAEKQGGLLSASMERSLRAIKPRVSVNPKKASKAQQLLNAGHIQQAREDIAGLLIEHPTDSTLLMLAAAACNKAGDNETALTLLARRLGQGGDLHSVLNSLARVLTSLEAKSSTPRLLFQQLLKQDDKNGERWLDLSSCYHAIDDKIREEQCLQASLKHDAKNSICLLRLATLYSHTGRMEEAKALCTQALALPMGAINRLNSHALYLFLLSHDAVLSAEEKFHAHVDFGVLASQWAQSTTLARSAQTPSDGRGKIRIGFVSGDLRGHPVHHFIYPVWHSINRDRYELYAYATGREDRITQQYRDIATVFRSVAALSALELAQQIASDNIDVLIDLSGFTEGNRLLTFALKPAALQMSWIGFVGTTGLQQMDYYIAHDHLMAPGELDAIFTEKLVSLPSAKIFEYSSVAPEVGKLPALKNGYLTLGNFNRPQKLTPAILDCWAKILRTLPHARLLFAYMDDERMIDSYRVEMTRRGVNPEQLDFRMKQSFADYLAMHNEVDILLDSHPYSAGTTAQHACWMGVPLVTTTEGSAVSRTTAATMKTFNLGEFVTASLDEYAEKVIELDRRYDCLSAIRQSLRARIKQREASHSHNAVYFEQMIETVWQRHQAGEAPSALFIEDQHRWDEQHDVIK</sequence>
<keyword evidence="2" id="KW-0328">Glycosyltransferase</keyword>
<protein>
    <submittedName>
        <fullName evidence="9">Methyltransferase domain-containing protein</fullName>
    </submittedName>
</protein>
<dbReference type="InterPro" id="IPR018773">
    <property type="entry name" value="MeTrfase_reg_dom_prd"/>
</dbReference>
<keyword evidence="3" id="KW-0808">Transferase</keyword>
<dbReference type="EMBL" id="JBANEI010000017">
    <property type="protein sequence ID" value="MEI2683866.1"/>
    <property type="molecule type" value="Genomic_DNA"/>
</dbReference>
<dbReference type="Gene3D" id="1.25.40.10">
    <property type="entry name" value="Tetratricopeptide repeat domain"/>
    <property type="match status" value="1"/>
</dbReference>
<dbReference type="GO" id="GO:0008168">
    <property type="term" value="F:methyltransferase activity"/>
    <property type="evidence" value="ECO:0007669"/>
    <property type="project" value="UniProtKB-KW"/>
</dbReference>
<evidence type="ECO:0000256" key="3">
    <source>
        <dbReference type="ARBA" id="ARBA00022679"/>
    </source>
</evidence>
<evidence type="ECO:0000259" key="8">
    <source>
        <dbReference type="Pfam" id="PF13844"/>
    </source>
</evidence>
<dbReference type="RefSeq" id="WP_336203643.1">
    <property type="nucleotide sequence ID" value="NZ_JBANEI010000017.1"/>
</dbReference>
<evidence type="ECO:0000256" key="4">
    <source>
        <dbReference type="ARBA" id="ARBA00022737"/>
    </source>
</evidence>
<proteinExistence type="predicted"/>
<organism evidence="9 10">
    <name type="scientific">Erwinia aphidicola</name>
    <dbReference type="NCBI Taxonomy" id="68334"/>
    <lineage>
        <taxon>Bacteria</taxon>
        <taxon>Pseudomonadati</taxon>
        <taxon>Pseudomonadota</taxon>
        <taxon>Gammaproteobacteria</taxon>
        <taxon>Enterobacterales</taxon>
        <taxon>Erwiniaceae</taxon>
        <taxon>Erwinia</taxon>
    </lineage>
</organism>
<name>A0ABU8DK21_ERWAP</name>
<gene>
    <name evidence="9" type="ORF">V8N49_19655</name>
</gene>
<evidence type="ECO:0000256" key="1">
    <source>
        <dbReference type="ARBA" id="ARBA00004922"/>
    </source>
</evidence>
<keyword evidence="10" id="KW-1185">Reference proteome</keyword>
<dbReference type="Pfam" id="PF10119">
    <property type="entry name" value="MethyTransf_Reg"/>
    <property type="match status" value="1"/>
</dbReference>
<dbReference type="SUPFAM" id="SSF53335">
    <property type="entry name" value="S-adenosyl-L-methionine-dependent methyltransferases"/>
    <property type="match status" value="1"/>
</dbReference>
<keyword evidence="4" id="KW-0677">Repeat</keyword>